<gene>
    <name evidence="3" type="ORF">G3M99_05395</name>
</gene>
<reference evidence="3 4" key="1">
    <citation type="submission" date="2020-02" db="EMBL/GenBank/DDBJ databases">
        <title>Genome assembly of a novel Clostridium senegalense strain.</title>
        <authorList>
            <person name="Gupta T.B."/>
            <person name="Jauregui R."/>
            <person name="Maclean P."/>
            <person name="Nawarathana A."/>
            <person name="Brightwell G."/>
        </authorList>
    </citation>
    <scope>NUCLEOTIDE SEQUENCE [LARGE SCALE GENOMIC DNA]</scope>
    <source>
        <strain evidence="3 4">AGRFS4</strain>
    </source>
</reference>
<comment type="caution">
    <text evidence="3">The sequence shown here is derived from an EMBL/GenBank/DDBJ whole genome shotgun (WGS) entry which is preliminary data.</text>
</comment>
<dbReference type="PANTHER" id="PTHR40050">
    <property type="entry name" value="INNER SPORE COAT PROTEIN H"/>
    <property type="match status" value="1"/>
</dbReference>
<accession>A0A6M0H0H3</accession>
<keyword evidence="3" id="KW-0167">Capsid protein</keyword>
<keyword evidence="2" id="KW-1133">Transmembrane helix</keyword>
<keyword evidence="2" id="KW-0472">Membrane</keyword>
<feature type="compositionally biased region" description="Low complexity" evidence="1">
    <location>
        <begin position="593"/>
        <end position="614"/>
    </location>
</feature>
<evidence type="ECO:0000256" key="1">
    <source>
        <dbReference type="SAM" id="MobiDB-lite"/>
    </source>
</evidence>
<organism evidence="3 4">
    <name type="scientific">Clostridium senegalense</name>
    <dbReference type="NCBI Taxonomy" id="1465809"/>
    <lineage>
        <taxon>Bacteria</taxon>
        <taxon>Bacillati</taxon>
        <taxon>Bacillota</taxon>
        <taxon>Clostridia</taxon>
        <taxon>Eubacteriales</taxon>
        <taxon>Clostridiaceae</taxon>
        <taxon>Clostridium</taxon>
    </lineage>
</organism>
<evidence type="ECO:0000256" key="2">
    <source>
        <dbReference type="SAM" id="Phobius"/>
    </source>
</evidence>
<feature type="region of interest" description="Disordered" evidence="1">
    <location>
        <begin position="209"/>
        <end position="324"/>
    </location>
</feature>
<feature type="compositionally biased region" description="Basic and acidic residues" evidence="1">
    <location>
        <begin position="214"/>
        <end position="229"/>
    </location>
</feature>
<feature type="region of interest" description="Disordered" evidence="1">
    <location>
        <begin position="554"/>
        <end position="614"/>
    </location>
</feature>
<feature type="compositionally biased region" description="Low complexity" evidence="1">
    <location>
        <begin position="287"/>
        <end position="296"/>
    </location>
</feature>
<dbReference type="RefSeq" id="WP_199869473.1">
    <property type="nucleotide sequence ID" value="NZ_JAAGPU010000007.1"/>
</dbReference>
<proteinExistence type="predicted"/>
<dbReference type="InterPro" id="IPR014867">
    <property type="entry name" value="Spore_coat_CotH_CotH2/3/7"/>
</dbReference>
<evidence type="ECO:0000313" key="4">
    <source>
        <dbReference type="Proteomes" id="UP000481872"/>
    </source>
</evidence>
<feature type="compositionally biased region" description="Gly residues" evidence="1">
    <location>
        <begin position="307"/>
        <end position="319"/>
    </location>
</feature>
<evidence type="ECO:0000313" key="3">
    <source>
        <dbReference type="EMBL" id="NEU04306.1"/>
    </source>
</evidence>
<feature type="transmembrane region" description="Helical" evidence="2">
    <location>
        <begin position="7"/>
        <end position="29"/>
    </location>
</feature>
<name>A0A6M0H0H3_9CLOT</name>
<dbReference type="Proteomes" id="UP000481872">
    <property type="component" value="Unassembled WGS sequence"/>
</dbReference>
<feature type="transmembrane region" description="Helical" evidence="2">
    <location>
        <begin position="680"/>
        <end position="700"/>
    </location>
</feature>
<protein>
    <submittedName>
        <fullName evidence="3">Spore coat protein CotH</fullName>
    </submittedName>
</protein>
<feature type="compositionally biased region" description="Low complexity" evidence="1">
    <location>
        <begin position="576"/>
        <end position="585"/>
    </location>
</feature>
<keyword evidence="3" id="KW-0946">Virion</keyword>
<sequence length="705" mass="77619">MINEKNSGYVSIITMILAVMFIVVSIVFVNPNSIKVTSNSTITDVLDQNSITEIDIKIDESDWQWLLENATDEEYRSADITINGETFTNVGVRPKGNSSLSSVANDSTTDRYSLKIDFDQYVDGQTYHGIEKLALNNNISDATYMKEYLSYDIYKFLGIPTPEYSYSNIKINGEDWGLYLGVEVIDERYIEKNYGELAGNLYKPETMGVGANKGGEKQDMPQMNGDEKGGNVPDKGQVQNDGNMVGGENPEGMPQMPAGGNMPDNASGEMSNGGQVDGNMPNGQAPENNEQNNTNENGDKDNNKQGMPGGMPGGMGGNSNGADLKYTDDNVDSYSTLRDSAIFKSTTDAEFEKVIDMMKNLNDGTNLEDYLNVEEVLKYFAVNTFLVNLDSYSGGMYHNYYLYEKDGVCEMLPWDLNMSFAGFSVSDGTKAVNFPIDSPVTGNLEDAPLIGKLLEVDEYKELYHEYLEKIANEYFNNGTFANSVTNLDKLIWDYVKTDATAFFTYEEYKNSIPELLTFGEDRTKSVLSQLSGEQSSTEYGNVSTTLNLKALGEQSMGGGMKGDNQNQNAKDGEVNGNGMPNMNDDNQNKDDGNGMPNMNGNNQNQGDNNGMPNMENMQQVMSIIKGKSADELTDEEKAQLEELGVDESMISKFQNMQGNNMGGHKEMPGQTATTSLGSDAIIYGAGLVLVLLAMLFVTTYKRKKY</sequence>
<dbReference type="EMBL" id="JAAGPU010000007">
    <property type="protein sequence ID" value="NEU04306.1"/>
    <property type="molecule type" value="Genomic_DNA"/>
</dbReference>
<dbReference type="Pfam" id="PF08757">
    <property type="entry name" value="CotH"/>
    <property type="match status" value="2"/>
</dbReference>
<keyword evidence="4" id="KW-1185">Reference proteome</keyword>
<dbReference type="PANTHER" id="PTHR40050:SF1">
    <property type="entry name" value="INNER SPORE COAT PROTEIN H"/>
    <property type="match status" value="1"/>
</dbReference>
<dbReference type="AlphaFoldDB" id="A0A6M0H0H3"/>
<keyword evidence="2" id="KW-0812">Transmembrane</keyword>